<evidence type="ECO:0000313" key="5">
    <source>
        <dbReference type="EMBL" id="GBF50974.1"/>
    </source>
</evidence>
<comment type="caution">
    <text evidence="5">The sequence shown here is derived from an EMBL/GenBank/DDBJ whole genome shotgun (WGS) entry which is preliminary data.</text>
</comment>
<feature type="signal peptide" evidence="3">
    <location>
        <begin position="1"/>
        <end position="19"/>
    </location>
</feature>
<sequence>MRKVYCLLLFILVCFQCKASLEDLPKLTSPIMDPKGVLSNTAKTELESLLRKNEADTTNQIVVYLEDSLMFGSIEEDAIKIFEAWKLGKKEKDNGILLLFAMKERKVRIEVGYGLEGVFTDLAAKRIINEIIAPNMKLGNYEQAIKQGTIAILSQTNASSLDYISKYCPEAFVDRASWIHEDTIPLLQKEIQTRGLKNQVNFRFCVTASYNQLHLDGLALGILKNIPANGKPSFVLLASKFLTENGYSYRGFGGSIAVSPELSPLFSQMRNIELFQNLYEEASHDDMTNYSYRAYLSALDRIEPYVVNKNQIPKEYSKVHDPNGVLSTFAIENITKLLDKMFNEDRLKVSLSIIKTRQEIETDVQKVLNQTLGTENGILVVYSLNERKFLVRISKKFLPPIAGNAKIQFNKSQYESMLTKLVRKASEGYLSEGDLNWAMIRALESISTSWNTYHPEEDLSVTDKQSATKEETQSFYPTIELPFLWVFFRVCLLLVLISAFASANGVIFLSVLFYYASIYLRDWIPSLKGFSHLTEIFLLGFSTIAGYLSTLLFRSVGIAKIIEDFIGSTSDGFSSNSQSTTTIRSSSYSSSSSSSTSSSSSYSGGGGSSGGGGASGSW</sequence>
<dbReference type="PANTHER" id="PTHR30373">
    <property type="entry name" value="UPF0603 PROTEIN YGCG"/>
    <property type="match status" value="1"/>
</dbReference>
<keyword evidence="2" id="KW-0812">Transmembrane</keyword>
<feature type="domain" description="TPM" evidence="4">
    <location>
        <begin position="31"/>
        <end position="152"/>
    </location>
</feature>
<accession>A0A2P2E2A8</accession>
<dbReference type="OrthoDB" id="321384at2"/>
<evidence type="ECO:0000313" key="6">
    <source>
        <dbReference type="Proteomes" id="UP000245133"/>
    </source>
</evidence>
<dbReference type="EMBL" id="BFBB01000008">
    <property type="protein sequence ID" value="GBF50974.1"/>
    <property type="molecule type" value="Genomic_DNA"/>
</dbReference>
<proteinExistence type="predicted"/>
<evidence type="ECO:0000259" key="4">
    <source>
        <dbReference type="Pfam" id="PF04536"/>
    </source>
</evidence>
<name>A0A2P2E2A8_9LEPT</name>
<feature type="chain" id="PRO_5015199698" description="TPM domain-containing protein" evidence="3">
    <location>
        <begin position="20"/>
        <end position="618"/>
    </location>
</feature>
<feature type="compositionally biased region" description="Low complexity" evidence="1">
    <location>
        <begin position="574"/>
        <end position="602"/>
    </location>
</feature>
<dbReference type="AlphaFoldDB" id="A0A2P2E2A8"/>
<dbReference type="Gene3D" id="3.10.310.50">
    <property type="match status" value="2"/>
</dbReference>
<feature type="transmembrane region" description="Helical" evidence="2">
    <location>
        <begin position="483"/>
        <end position="515"/>
    </location>
</feature>
<keyword evidence="3" id="KW-0732">Signal</keyword>
<evidence type="ECO:0000256" key="2">
    <source>
        <dbReference type="SAM" id="Phobius"/>
    </source>
</evidence>
<evidence type="ECO:0000256" key="3">
    <source>
        <dbReference type="SAM" id="SignalP"/>
    </source>
</evidence>
<dbReference type="RefSeq" id="WP_108977221.1">
    <property type="nucleotide sequence ID" value="NZ_BFBB01000008.1"/>
</dbReference>
<keyword evidence="6" id="KW-1185">Reference proteome</keyword>
<evidence type="ECO:0000256" key="1">
    <source>
        <dbReference type="SAM" id="MobiDB-lite"/>
    </source>
</evidence>
<dbReference type="Pfam" id="PF04536">
    <property type="entry name" value="TPM_phosphatase"/>
    <property type="match status" value="1"/>
</dbReference>
<dbReference type="PANTHER" id="PTHR30373:SF2">
    <property type="entry name" value="UPF0603 PROTEIN YGCG"/>
    <property type="match status" value="1"/>
</dbReference>
<organism evidence="5 6">
    <name type="scientific">Leptospira ryugenii</name>
    <dbReference type="NCBI Taxonomy" id="1917863"/>
    <lineage>
        <taxon>Bacteria</taxon>
        <taxon>Pseudomonadati</taxon>
        <taxon>Spirochaetota</taxon>
        <taxon>Spirochaetia</taxon>
        <taxon>Leptospirales</taxon>
        <taxon>Leptospiraceae</taxon>
        <taxon>Leptospira</taxon>
    </lineage>
</organism>
<keyword evidence="2" id="KW-1133">Transmembrane helix</keyword>
<feature type="region of interest" description="Disordered" evidence="1">
    <location>
        <begin position="571"/>
        <end position="618"/>
    </location>
</feature>
<feature type="transmembrane region" description="Helical" evidence="2">
    <location>
        <begin position="536"/>
        <end position="553"/>
    </location>
</feature>
<dbReference type="Proteomes" id="UP000245133">
    <property type="component" value="Unassembled WGS sequence"/>
</dbReference>
<feature type="compositionally biased region" description="Gly residues" evidence="1">
    <location>
        <begin position="603"/>
        <end position="618"/>
    </location>
</feature>
<reference evidence="5 6" key="1">
    <citation type="submission" date="2018-02" db="EMBL/GenBank/DDBJ databases">
        <title>Novel Leptospira species isolated from soil and water in Japan.</title>
        <authorList>
            <person name="Nakao R."/>
            <person name="Masuzawa T."/>
        </authorList>
    </citation>
    <scope>NUCLEOTIDE SEQUENCE [LARGE SCALE GENOMIC DNA]</scope>
    <source>
        <strain evidence="5 6">YH101</strain>
    </source>
</reference>
<protein>
    <recommendedName>
        <fullName evidence="4">TPM domain-containing protein</fullName>
    </recommendedName>
</protein>
<gene>
    <name evidence="5" type="ORF">LPTSP4_25050</name>
</gene>
<dbReference type="InterPro" id="IPR007621">
    <property type="entry name" value="TPM_dom"/>
</dbReference>
<keyword evidence="2" id="KW-0472">Membrane</keyword>